<gene>
    <name evidence="1" type="ORF">JYU06_02730</name>
</gene>
<evidence type="ECO:0000313" key="1">
    <source>
        <dbReference type="EMBL" id="MBN4068425.1"/>
    </source>
</evidence>
<dbReference type="EMBL" id="JAFITO010000015">
    <property type="protein sequence ID" value="MBN4068425.1"/>
    <property type="molecule type" value="Genomic_DNA"/>
</dbReference>
<reference evidence="1 2" key="1">
    <citation type="submission" date="2021-02" db="EMBL/GenBank/DDBJ databases">
        <title>Activity-based single-cell genomes from oceanic crustal fluid captures similar information to metagenomic and metatranscriptomic surveys with orders of magnitude less sampling.</title>
        <authorList>
            <person name="D'Angelo T.S."/>
            <person name="Orcutt B.N."/>
        </authorList>
    </citation>
    <scope>NUCLEOTIDE SEQUENCE [LARGE SCALE GENOMIC DNA]</scope>
    <source>
        <strain evidence="1">AH-315-G02</strain>
    </source>
</reference>
<evidence type="ECO:0008006" key="3">
    <source>
        <dbReference type="Google" id="ProtNLM"/>
    </source>
</evidence>
<accession>A0ABS3AYM8</accession>
<name>A0ABS3AYM8_9BACT</name>
<organism evidence="1 2">
    <name type="scientific">Desulfotalea psychrophila</name>
    <dbReference type="NCBI Taxonomy" id="84980"/>
    <lineage>
        <taxon>Bacteria</taxon>
        <taxon>Pseudomonadati</taxon>
        <taxon>Thermodesulfobacteriota</taxon>
        <taxon>Desulfobulbia</taxon>
        <taxon>Desulfobulbales</taxon>
        <taxon>Desulfocapsaceae</taxon>
        <taxon>Desulfotalea</taxon>
    </lineage>
</organism>
<proteinExistence type="predicted"/>
<dbReference type="Proteomes" id="UP000717534">
    <property type="component" value="Unassembled WGS sequence"/>
</dbReference>
<protein>
    <recommendedName>
        <fullName evidence="3">PhoU domain-containing protein</fullName>
    </recommendedName>
</protein>
<sequence>MNTQVKEAARQILGNISDIQEVLCMGGSDELNLKISAIRERAAFLFEGGQGTRQIIDGYQEEAQSSFTMLIEEASIHLGENNTMNDVELLHACRLAEIFVRRAHVYFDRKARAIMEGSDAC</sequence>
<comment type="caution">
    <text evidence="1">The sequence shown here is derived from an EMBL/GenBank/DDBJ whole genome shotgun (WGS) entry which is preliminary data.</text>
</comment>
<keyword evidence="2" id="KW-1185">Reference proteome</keyword>
<evidence type="ECO:0000313" key="2">
    <source>
        <dbReference type="Proteomes" id="UP000717534"/>
    </source>
</evidence>